<reference evidence="4" key="1">
    <citation type="submission" date="2025-08" db="UniProtKB">
        <authorList>
            <consortium name="RefSeq"/>
        </authorList>
    </citation>
    <scope>IDENTIFICATION</scope>
</reference>
<dbReference type="GeneID" id="110990927"/>
<dbReference type="KEGG" id="aplc:110990927"/>
<organism evidence="3 4">
    <name type="scientific">Acanthaster planci</name>
    <name type="common">Crown-of-thorns starfish</name>
    <dbReference type="NCBI Taxonomy" id="133434"/>
    <lineage>
        <taxon>Eukaryota</taxon>
        <taxon>Metazoa</taxon>
        <taxon>Echinodermata</taxon>
        <taxon>Eleutherozoa</taxon>
        <taxon>Asterozoa</taxon>
        <taxon>Asteroidea</taxon>
        <taxon>Valvatacea</taxon>
        <taxon>Valvatida</taxon>
        <taxon>Acanthasteridae</taxon>
        <taxon>Acanthaster</taxon>
    </lineage>
</organism>
<feature type="compositionally biased region" description="Basic and acidic residues" evidence="1">
    <location>
        <begin position="118"/>
        <end position="130"/>
    </location>
</feature>
<keyword evidence="2" id="KW-0732">Signal</keyword>
<sequence length="267" mass="30788">MLAFQVTILCICSFLQILDCQSTPPRFPSNQLPVERLARCIGVVPHVFAMEIERLVSIGKEMGLGGEGLREFVREEQERMKVERKAKEDAEREKRAMDIEIRRQERETVELQLKIETLKKEESESQEHKPKASSAKTLTPKLPSFDDEKDDIDSYLNRFERYASAQNWQQSNWAVNLSALLKGKALEVYSRLPVSEASNYDSLKSALLKRYHFTEEGFRNQTDQEIMVNDLMDPVEPLVNTNISKESRRLRATRNQLPGVPLTKDDT</sequence>
<dbReference type="PANTHER" id="PTHR46888">
    <property type="entry name" value="ZINC KNUCKLE DOMAINCONTAINING PROTEIN-RELATED"/>
    <property type="match status" value="1"/>
</dbReference>
<keyword evidence="3" id="KW-1185">Reference proteome</keyword>
<name>A0A8B8A2V3_ACAPL</name>
<gene>
    <name evidence="4" type="primary">LOC110990927</name>
</gene>
<evidence type="ECO:0000256" key="1">
    <source>
        <dbReference type="SAM" id="MobiDB-lite"/>
    </source>
</evidence>
<evidence type="ECO:0000256" key="2">
    <source>
        <dbReference type="SAM" id="SignalP"/>
    </source>
</evidence>
<feature type="region of interest" description="Disordered" evidence="1">
    <location>
        <begin position="118"/>
        <end position="146"/>
    </location>
</feature>
<protein>
    <submittedName>
        <fullName evidence="4">Uncharacterized protein LOC110990927</fullName>
    </submittedName>
</protein>
<feature type="chain" id="PRO_5034085416" evidence="2">
    <location>
        <begin position="21"/>
        <end position="267"/>
    </location>
</feature>
<proteinExistence type="predicted"/>
<dbReference type="Proteomes" id="UP000694845">
    <property type="component" value="Unplaced"/>
</dbReference>
<evidence type="ECO:0000313" key="3">
    <source>
        <dbReference type="Proteomes" id="UP000694845"/>
    </source>
</evidence>
<evidence type="ECO:0000313" key="4">
    <source>
        <dbReference type="RefSeq" id="XP_022111697.1"/>
    </source>
</evidence>
<feature type="signal peptide" evidence="2">
    <location>
        <begin position="1"/>
        <end position="20"/>
    </location>
</feature>
<dbReference type="OMA" id="EHERHNH"/>
<accession>A0A8B8A2V3</accession>
<dbReference type="AlphaFoldDB" id="A0A8B8A2V3"/>
<dbReference type="OrthoDB" id="6154366at2759"/>
<dbReference type="PANTHER" id="PTHR46888:SF1">
    <property type="entry name" value="RIBONUCLEASE H"/>
    <property type="match status" value="1"/>
</dbReference>
<dbReference type="RefSeq" id="XP_022111697.1">
    <property type="nucleotide sequence ID" value="XM_022256005.1"/>
</dbReference>